<protein>
    <recommendedName>
        <fullName evidence="2">Zn(2)-C6 fungal-type domain-containing protein</fullName>
    </recommendedName>
</protein>
<feature type="compositionally biased region" description="Low complexity" evidence="1">
    <location>
        <begin position="273"/>
        <end position="282"/>
    </location>
</feature>
<dbReference type="Gene3D" id="4.10.240.10">
    <property type="entry name" value="Zn(2)-C6 fungal-type DNA-binding domain"/>
    <property type="match status" value="1"/>
</dbReference>
<dbReference type="EMBL" id="KQ474092">
    <property type="protein sequence ID" value="KPV71645.1"/>
    <property type="molecule type" value="Genomic_DNA"/>
</dbReference>
<feature type="compositionally biased region" description="Acidic residues" evidence="1">
    <location>
        <begin position="791"/>
        <end position="813"/>
    </location>
</feature>
<evidence type="ECO:0000313" key="4">
    <source>
        <dbReference type="Proteomes" id="UP000053890"/>
    </source>
</evidence>
<feature type="region of interest" description="Disordered" evidence="1">
    <location>
        <begin position="271"/>
        <end position="433"/>
    </location>
</feature>
<dbReference type="OrthoDB" id="3037908at2759"/>
<feature type="region of interest" description="Disordered" evidence="1">
    <location>
        <begin position="470"/>
        <end position="558"/>
    </location>
</feature>
<feature type="region of interest" description="Disordered" evidence="1">
    <location>
        <begin position="59"/>
        <end position="91"/>
    </location>
</feature>
<dbReference type="SMART" id="SM00066">
    <property type="entry name" value="GAL4"/>
    <property type="match status" value="1"/>
</dbReference>
<proteinExistence type="predicted"/>
<dbReference type="AlphaFoldDB" id="A0A0N8PZ88"/>
<feature type="compositionally biased region" description="Low complexity" evidence="1">
    <location>
        <begin position="640"/>
        <end position="654"/>
    </location>
</feature>
<dbReference type="SUPFAM" id="SSF57701">
    <property type="entry name" value="Zn2/Cys6 DNA-binding domain"/>
    <property type="match status" value="1"/>
</dbReference>
<dbReference type="InterPro" id="IPR036864">
    <property type="entry name" value="Zn2-C6_fun-type_DNA-bd_sf"/>
</dbReference>
<evidence type="ECO:0000259" key="2">
    <source>
        <dbReference type="PROSITE" id="PS50048"/>
    </source>
</evidence>
<feature type="compositionally biased region" description="Low complexity" evidence="1">
    <location>
        <begin position="294"/>
        <end position="306"/>
    </location>
</feature>
<organism evidence="3 4">
    <name type="scientific">Rhodotorula graminis (strain WP1)</name>
    <dbReference type="NCBI Taxonomy" id="578459"/>
    <lineage>
        <taxon>Eukaryota</taxon>
        <taxon>Fungi</taxon>
        <taxon>Dikarya</taxon>
        <taxon>Basidiomycota</taxon>
        <taxon>Pucciniomycotina</taxon>
        <taxon>Microbotryomycetes</taxon>
        <taxon>Sporidiobolales</taxon>
        <taxon>Sporidiobolaceae</taxon>
        <taxon>Rhodotorula</taxon>
    </lineage>
</organism>
<accession>A0A0N8PZ88</accession>
<dbReference type="RefSeq" id="XP_018267694.1">
    <property type="nucleotide sequence ID" value="XM_018418367.1"/>
</dbReference>
<dbReference type="CDD" id="cd00067">
    <property type="entry name" value="GAL4"/>
    <property type="match status" value="1"/>
</dbReference>
<evidence type="ECO:0000313" key="3">
    <source>
        <dbReference type="EMBL" id="KPV71645.1"/>
    </source>
</evidence>
<dbReference type="Proteomes" id="UP000053890">
    <property type="component" value="Unassembled WGS sequence"/>
</dbReference>
<dbReference type="GO" id="GO:0000981">
    <property type="term" value="F:DNA-binding transcription factor activity, RNA polymerase II-specific"/>
    <property type="evidence" value="ECO:0007669"/>
    <property type="project" value="InterPro"/>
</dbReference>
<feature type="region of interest" description="Disordered" evidence="1">
    <location>
        <begin position="1"/>
        <end position="29"/>
    </location>
</feature>
<feature type="compositionally biased region" description="Polar residues" evidence="1">
    <location>
        <begin position="340"/>
        <end position="350"/>
    </location>
</feature>
<feature type="region of interest" description="Disordered" evidence="1">
    <location>
        <begin position="577"/>
        <end position="598"/>
    </location>
</feature>
<dbReference type="PROSITE" id="PS00463">
    <property type="entry name" value="ZN2_CY6_FUNGAL_1"/>
    <property type="match status" value="1"/>
</dbReference>
<dbReference type="GO" id="GO:0008270">
    <property type="term" value="F:zinc ion binding"/>
    <property type="evidence" value="ECO:0007669"/>
    <property type="project" value="InterPro"/>
</dbReference>
<name>A0A0N8PZ88_RHOGW</name>
<dbReference type="Pfam" id="PF00172">
    <property type="entry name" value="Zn_clus"/>
    <property type="match status" value="1"/>
</dbReference>
<feature type="compositionally biased region" description="Low complexity" evidence="1">
    <location>
        <begin position="376"/>
        <end position="387"/>
    </location>
</feature>
<dbReference type="GeneID" id="28978814"/>
<gene>
    <name evidence="3" type="ORF">RHOBADRAFT_56481</name>
</gene>
<feature type="domain" description="Zn(2)-C6 fungal-type" evidence="2">
    <location>
        <begin position="114"/>
        <end position="143"/>
    </location>
</feature>
<reference evidence="3 4" key="1">
    <citation type="journal article" date="2015" name="Front. Microbiol.">
        <title>Genome sequence of the plant growth promoting endophytic yeast Rhodotorula graminis WP1.</title>
        <authorList>
            <person name="Firrincieli A."/>
            <person name="Otillar R."/>
            <person name="Salamov A."/>
            <person name="Schmutz J."/>
            <person name="Khan Z."/>
            <person name="Redman R.S."/>
            <person name="Fleck N.D."/>
            <person name="Lindquist E."/>
            <person name="Grigoriev I.V."/>
            <person name="Doty S.L."/>
        </authorList>
    </citation>
    <scope>NUCLEOTIDE SEQUENCE [LARGE SCALE GENOMIC DNA]</scope>
    <source>
        <strain evidence="3 4">WP1</strain>
    </source>
</reference>
<sequence length="813" mass="86160">MAAMRVRSVTAPDIGVDPHPLAPPPAPSPFSSHSFPFLANDLALNPAASPAPYTFGTPHFDRSHVGTRRGPPGHGHGHHKVSKKRNEESRQRHRLAKLLVHDAAKNSRKSGHLSCEGCRLRKLRCSRQRNCIACVERGEPCVWKGGRPASGLTPQDIRDGITVARRELARLSRLARLLAARYIKREAALAHAEDREPRRPPSIDDVIEAERVDEASHEGRALEEAEALLSLGTPTVGRSGDEDGRDGFGEGGYGGGMDDILVDDLFVDDVRPSASSSSSSSSRPNDFRHRGRTSSSKRPASHRSSAMSHTHGATFAPRLRVTIPHASSSGRTGPGPLSSGARSLLQQTPHAPSPLRYPPIVAQSSASPPPAPAPAPAGAAPPTRSPALAAADTGVAPSTALPSHPSFPLAPLPSTASTPPELGPTYFYPALPPPLMSPTTASHLAATRAAALAMRVDPKVLEARKSAHEKRWEGAVRRLEERRRREVRGEKADEEEGRGREKVERVTREWRVGQGGGKGDQKAAMDVGDAPSAGTTTSSSLGADKDPSSAPAPQRSPGTLSLAAKDLVTSAINRQQALRGPLSSSTSPSDPSSSFPALSHRPILSLDAQGAFSASALHHHSLLRTPSAHLVHDHHRPHTPSRLSPSSLHSASATTPTLLGGARITLSPLRSAAPHLSAVEEGLRPINSLLGALAAGAVGVDERFEPRTERARDLLLGALDDEGEGARDEWDRFEPQLEERVEQSAMEVDSPARDGDELDVGAGSGSDADTETDGRSSVGRVSRRSARSAADLEEEDEDEEDESQSGESDGGSE</sequence>
<evidence type="ECO:0000256" key="1">
    <source>
        <dbReference type="SAM" id="MobiDB-lite"/>
    </source>
</evidence>
<feature type="compositionally biased region" description="Low complexity" evidence="1">
    <location>
        <begin position="581"/>
        <end position="598"/>
    </location>
</feature>
<feature type="region of interest" description="Disordered" evidence="1">
    <location>
        <begin position="228"/>
        <end position="254"/>
    </location>
</feature>
<feature type="compositionally biased region" description="Basic and acidic residues" evidence="1">
    <location>
        <begin position="470"/>
        <end position="511"/>
    </location>
</feature>
<dbReference type="InterPro" id="IPR001138">
    <property type="entry name" value="Zn2Cys6_DnaBD"/>
</dbReference>
<dbReference type="PROSITE" id="PS50048">
    <property type="entry name" value="ZN2_CY6_FUNGAL_2"/>
    <property type="match status" value="1"/>
</dbReference>
<dbReference type="OMA" id="MGHEERF"/>
<feature type="region of interest" description="Disordered" evidence="1">
    <location>
        <begin position="739"/>
        <end position="813"/>
    </location>
</feature>
<feature type="compositionally biased region" description="Basic and acidic residues" evidence="1">
    <location>
        <begin position="239"/>
        <end position="248"/>
    </location>
</feature>
<feature type="region of interest" description="Disordered" evidence="1">
    <location>
        <begin position="630"/>
        <end position="654"/>
    </location>
</feature>
<keyword evidence="4" id="KW-1185">Reference proteome</keyword>